<evidence type="ECO:0000256" key="1">
    <source>
        <dbReference type="ARBA" id="ARBA00004141"/>
    </source>
</evidence>
<keyword evidence="4 8" id="KW-0812">Transmembrane</keyword>
<evidence type="ECO:0000256" key="8">
    <source>
        <dbReference type="SAM" id="Phobius"/>
    </source>
</evidence>
<feature type="transmembrane region" description="Helical" evidence="8">
    <location>
        <begin position="30"/>
        <end position="51"/>
    </location>
</feature>
<keyword evidence="11" id="KW-1185">Reference proteome</keyword>
<dbReference type="GO" id="GO:0016020">
    <property type="term" value="C:membrane"/>
    <property type="evidence" value="ECO:0007669"/>
    <property type="project" value="UniProtKB-SubCell"/>
</dbReference>
<proteinExistence type="inferred from homology"/>
<feature type="transmembrane region" description="Helical" evidence="8">
    <location>
        <begin position="63"/>
        <end position="83"/>
    </location>
</feature>
<dbReference type="GO" id="GO:0000271">
    <property type="term" value="P:polysaccharide biosynthetic process"/>
    <property type="evidence" value="ECO:0007669"/>
    <property type="project" value="UniProtKB-KW"/>
</dbReference>
<keyword evidence="5 8" id="KW-1133">Transmembrane helix</keyword>
<dbReference type="GO" id="GO:0016780">
    <property type="term" value="F:phosphotransferase activity, for other substituted phosphate groups"/>
    <property type="evidence" value="ECO:0007669"/>
    <property type="project" value="TreeGrafter"/>
</dbReference>
<sequence length="462" mass="52606">MSIGDVIVLFVSASISSFFRFDSFIIPEFLYFPLCFVSLFYIAFMVIMQAYTKLDLSFLRFGIVRLTISLISAYAVFLSLSYFTKSSGDISRLWFAYNFVACLVLFTSYRLVFGYVLYKTGTIKKLRPAFSVIYSKSYRNVMDAITAATDTHRINVLKCIELPDLKADSHFEDQLEAEIALLRKSVPDVLILALSKEDRSRFSAFLPLISAMPSEILEFSTLTTDNLKSERGTINMSSGQPTEWVVVAGLPLVRSAEQPLSGRGWWIKRLEDIILGAFLIVLFSPVMFVAAVGVKLSSPGPILYRQLRHGFNGKDIQVLKFRSMYTECCDPVTSGELSQVKRGDPRVTRFGLFLRRTSLDELPQLFNVLNGEMSLVGPRPHATNQYALYQGKVDTYFSRHRVRPGITGWAQVNGWRGETDTDEKIRQRIACDLYYIRHWSIWFDIRILFLTLLSGFANKNAF</sequence>
<dbReference type="InterPro" id="IPR003362">
    <property type="entry name" value="Bact_transf"/>
</dbReference>
<evidence type="ECO:0000313" key="11">
    <source>
        <dbReference type="Proteomes" id="UP000233332"/>
    </source>
</evidence>
<dbReference type="AlphaFoldDB" id="A0A2N3L6Q3"/>
<evidence type="ECO:0000259" key="9">
    <source>
        <dbReference type="Pfam" id="PF02397"/>
    </source>
</evidence>
<name>A0A2N3L6Q3_9PROT</name>
<feature type="transmembrane region" description="Helical" evidence="8">
    <location>
        <begin position="273"/>
        <end position="294"/>
    </location>
</feature>
<dbReference type="Proteomes" id="UP000233332">
    <property type="component" value="Unassembled WGS sequence"/>
</dbReference>
<dbReference type="NCBIfam" id="TIGR03025">
    <property type="entry name" value="EPS_sugtrans"/>
    <property type="match status" value="1"/>
</dbReference>
<keyword evidence="7" id="KW-0270">Exopolysaccharide synthesis</keyword>
<organism evidence="10 11">
    <name type="scientific">Thalassospira lohafexi</name>
    <dbReference type="NCBI Taxonomy" id="744227"/>
    <lineage>
        <taxon>Bacteria</taxon>
        <taxon>Pseudomonadati</taxon>
        <taxon>Pseudomonadota</taxon>
        <taxon>Alphaproteobacteria</taxon>
        <taxon>Rhodospirillales</taxon>
        <taxon>Thalassospiraceae</taxon>
        <taxon>Thalassospira</taxon>
    </lineage>
</organism>
<evidence type="ECO:0000256" key="6">
    <source>
        <dbReference type="ARBA" id="ARBA00023136"/>
    </source>
</evidence>
<feature type="domain" description="Bacterial sugar transferase" evidence="9">
    <location>
        <begin position="268"/>
        <end position="454"/>
    </location>
</feature>
<protein>
    <recommendedName>
        <fullName evidence="9">Bacterial sugar transferase domain-containing protein</fullName>
    </recommendedName>
</protein>
<dbReference type="InterPro" id="IPR017475">
    <property type="entry name" value="EPS_sugar_tfrase"/>
</dbReference>
<comment type="caution">
    <text evidence="10">The sequence shown here is derived from an EMBL/GenBank/DDBJ whole genome shotgun (WGS) entry which is preliminary data.</text>
</comment>
<evidence type="ECO:0000256" key="2">
    <source>
        <dbReference type="ARBA" id="ARBA00006464"/>
    </source>
</evidence>
<gene>
    <name evidence="10" type="ORF">COO92_12340</name>
</gene>
<dbReference type="PANTHER" id="PTHR30576">
    <property type="entry name" value="COLANIC BIOSYNTHESIS UDP-GLUCOSE LIPID CARRIER TRANSFERASE"/>
    <property type="match status" value="1"/>
</dbReference>
<evidence type="ECO:0000256" key="7">
    <source>
        <dbReference type="ARBA" id="ARBA00023169"/>
    </source>
</evidence>
<comment type="similarity">
    <text evidence="2">Belongs to the bacterial sugar transferase family.</text>
</comment>
<dbReference type="EMBL" id="NXGX01000004">
    <property type="protein sequence ID" value="PKR58509.1"/>
    <property type="molecule type" value="Genomic_DNA"/>
</dbReference>
<accession>A0A2N3L6Q3</accession>
<dbReference type="Pfam" id="PF02397">
    <property type="entry name" value="Bac_transf"/>
    <property type="match status" value="1"/>
</dbReference>
<reference evidence="10 11" key="1">
    <citation type="submission" date="2017-09" db="EMBL/GenBank/DDBJ databases">
        <title>Biodiversity and function of Thalassospira species in the particle-attached aromatic-hydrocarbon-degrading consortia from the surface seawater of the China South Sea.</title>
        <authorList>
            <person name="Dong C."/>
            <person name="Lai Q."/>
            <person name="Shao Z."/>
        </authorList>
    </citation>
    <scope>NUCLEOTIDE SEQUENCE [LARGE SCALE GENOMIC DNA]</scope>
    <source>
        <strain evidence="10 11">139Z-12</strain>
    </source>
</reference>
<comment type="subcellular location">
    <subcellularLocation>
        <location evidence="1">Membrane</location>
        <topology evidence="1">Multi-pass membrane protein</topology>
    </subcellularLocation>
</comment>
<dbReference type="PANTHER" id="PTHR30576:SF0">
    <property type="entry name" value="UNDECAPRENYL-PHOSPHATE N-ACETYLGALACTOSAMINYL 1-PHOSPHATE TRANSFERASE-RELATED"/>
    <property type="match status" value="1"/>
</dbReference>
<evidence type="ECO:0000256" key="3">
    <source>
        <dbReference type="ARBA" id="ARBA00022679"/>
    </source>
</evidence>
<keyword evidence="3" id="KW-0808">Transferase</keyword>
<keyword evidence="6 8" id="KW-0472">Membrane</keyword>
<evidence type="ECO:0000256" key="4">
    <source>
        <dbReference type="ARBA" id="ARBA00022692"/>
    </source>
</evidence>
<evidence type="ECO:0000256" key="5">
    <source>
        <dbReference type="ARBA" id="ARBA00022989"/>
    </source>
</evidence>
<evidence type="ECO:0000313" key="10">
    <source>
        <dbReference type="EMBL" id="PKR58509.1"/>
    </source>
</evidence>
<feature type="transmembrane region" description="Helical" evidence="8">
    <location>
        <begin position="95"/>
        <end position="118"/>
    </location>
</feature>